<organism evidence="2 3">
    <name type="scientific">Rattus norvegicus</name>
    <name type="common">Rat</name>
    <dbReference type="NCBI Taxonomy" id="10116"/>
    <lineage>
        <taxon>Eukaryota</taxon>
        <taxon>Metazoa</taxon>
        <taxon>Chordata</taxon>
        <taxon>Craniata</taxon>
        <taxon>Vertebrata</taxon>
        <taxon>Euteleostomi</taxon>
        <taxon>Mammalia</taxon>
        <taxon>Eutheria</taxon>
        <taxon>Euarchontoglires</taxon>
        <taxon>Glires</taxon>
        <taxon>Rodentia</taxon>
        <taxon>Myomorpha</taxon>
        <taxon>Muroidea</taxon>
        <taxon>Muridae</taxon>
        <taxon>Murinae</taxon>
        <taxon>Rattus</taxon>
    </lineage>
</organism>
<protein>
    <submittedName>
        <fullName evidence="2">Cadherin 11, isoform CRA_a</fullName>
    </submittedName>
</protein>
<reference evidence="3" key="1">
    <citation type="submission" date="2005-09" db="EMBL/GenBank/DDBJ databases">
        <authorList>
            <person name="Mural R.J."/>
            <person name="Li P.W."/>
            <person name="Adams M.D."/>
            <person name="Amanatides P.G."/>
            <person name="Baden-Tillson H."/>
            <person name="Barnstead M."/>
            <person name="Chin S.H."/>
            <person name="Dew I."/>
            <person name="Evans C.A."/>
            <person name="Ferriera S."/>
            <person name="Flanigan M."/>
            <person name="Fosler C."/>
            <person name="Glodek A."/>
            <person name="Gu Z."/>
            <person name="Holt R.A."/>
            <person name="Jennings D."/>
            <person name="Kraft C.L."/>
            <person name="Lu F."/>
            <person name="Nguyen T."/>
            <person name="Nusskern D.R."/>
            <person name="Pfannkoch C.M."/>
            <person name="Sitter C."/>
            <person name="Sutton G.G."/>
            <person name="Venter J.C."/>
            <person name="Wang Z."/>
            <person name="Woodage T."/>
            <person name="Zheng X.H."/>
            <person name="Zhong F."/>
        </authorList>
    </citation>
    <scope>NUCLEOTIDE SEQUENCE [LARGE SCALE GENOMIC DNA]</scope>
    <source>
        <strain>BN</strain>
        <strain evidence="3">Sprague-Dawley</strain>
    </source>
</reference>
<evidence type="ECO:0000313" key="3">
    <source>
        <dbReference type="Proteomes" id="UP000234681"/>
    </source>
</evidence>
<proteinExistence type="predicted"/>
<sequence>MGLGLGPGPGHRCAHPVPGTADQEVASTRKGPRNYCALAL</sequence>
<evidence type="ECO:0000256" key="1">
    <source>
        <dbReference type="SAM" id="MobiDB-lite"/>
    </source>
</evidence>
<evidence type="ECO:0000313" key="4">
    <source>
        <dbReference type="RGD" id="619742"/>
    </source>
</evidence>
<dbReference type="EMBL" id="CH474006">
    <property type="protein sequence ID" value="EDL87257.1"/>
    <property type="molecule type" value="Genomic_DNA"/>
</dbReference>
<evidence type="ECO:0000313" key="2">
    <source>
        <dbReference type="EMBL" id="EDL87257.1"/>
    </source>
</evidence>
<gene>
    <name evidence="2 4" type="primary">Cdh11</name>
    <name evidence="2" type="ORF">rCG_39152</name>
</gene>
<dbReference type="AGR" id="RGD:619742"/>
<dbReference type="AlphaFoldDB" id="A6JXX9"/>
<name>A6JXX9_RAT</name>
<accession>A6JXX9</accession>
<dbReference type="RGD" id="619742">
    <property type="gene designation" value="Cdh11"/>
</dbReference>
<dbReference type="Proteomes" id="UP000234681">
    <property type="component" value="Chromosome 19"/>
</dbReference>
<feature type="region of interest" description="Disordered" evidence="1">
    <location>
        <begin position="1"/>
        <end position="28"/>
    </location>
</feature>